<sequence>MKIRYVFAAFDSGAPVAIKELSAYNTAGKELAHVDYAVQLDKYLSGHYVLLDKDALEKVIVKCKVTVFTENNVLGGDGNGIELFRS</sequence>
<name>A0A183GMH7_HELPZ</name>
<reference evidence="1 2" key="1">
    <citation type="submission" date="2018-11" db="EMBL/GenBank/DDBJ databases">
        <authorList>
            <consortium name="Pathogen Informatics"/>
        </authorList>
    </citation>
    <scope>NUCLEOTIDE SEQUENCE [LARGE SCALE GENOMIC DNA]</scope>
</reference>
<reference evidence="3" key="2">
    <citation type="submission" date="2019-09" db="UniProtKB">
        <authorList>
            <consortium name="WormBaseParasite"/>
        </authorList>
    </citation>
    <scope>IDENTIFICATION</scope>
</reference>
<keyword evidence="2" id="KW-1185">Reference proteome</keyword>
<evidence type="ECO:0000313" key="2">
    <source>
        <dbReference type="Proteomes" id="UP000050761"/>
    </source>
</evidence>
<dbReference type="AlphaFoldDB" id="A0A183GMH7"/>
<evidence type="ECO:0000313" key="3">
    <source>
        <dbReference type="WBParaSite" id="HPBE_0002389701-mRNA-1"/>
    </source>
</evidence>
<accession>A0A3P8H576</accession>
<gene>
    <name evidence="1" type="ORF">HPBE_LOCUS23896</name>
</gene>
<dbReference type="Proteomes" id="UP000050761">
    <property type="component" value="Unassembled WGS sequence"/>
</dbReference>
<proteinExistence type="predicted"/>
<dbReference type="WBParaSite" id="HPBE_0002389701-mRNA-1">
    <property type="protein sequence ID" value="HPBE_0002389701-mRNA-1"/>
    <property type="gene ID" value="HPBE_0002389701"/>
</dbReference>
<protein>
    <submittedName>
        <fullName evidence="3">Nonstructural protein</fullName>
    </submittedName>
</protein>
<organism evidence="2 3">
    <name type="scientific">Heligmosomoides polygyrus</name>
    <name type="common">Parasitic roundworm</name>
    <dbReference type="NCBI Taxonomy" id="6339"/>
    <lineage>
        <taxon>Eukaryota</taxon>
        <taxon>Metazoa</taxon>
        <taxon>Ecdysozoa</taxon>
        <taxon>Nematoda</taxon>
        <taxon>Chromadorea</taxon>
        <taxon>Rhabditida</taxon>
        <taxon>Rhabditina</taxon>
        <taxon>Rhabditomorpha</taxon>
        <taxon>Strongyloidea</taxon>
        <taxon>Heligmosomidae</taxon>
        <taxon>Heligmosomoides</taxon>
    </lineage>
</organism>
<accession>A0A183GMH7</accession>
<evidence type="ECO:0000313" key="1">
    <source>
        <dbReference type="EMBL" id="VDP41683.1"/>
    </source>
</evidence>
<dbReference type="EMBL" id="UZAH01035601">
    <property type="protein sequence ID" value="VDP41683.1"/>
    <property type="molecule type" value="Genomic_DNA"/>
</dbReference>